<organism evidence="10 11">
    <name type="scientific">Powellomyces hirtus</name>
    <dbReference type="NCBI Taxonomy" id="109895"/>
    <lineage>
        <taxon>Eukaryota</taxon>
        <taxon>Fungi</taxon>
        <taxon>Fungi incertae sedis</taxon>
        <taxon>Chytridiomycota</taxon>
        <taxon>Chytridiomycota incertae sedis</taxon>
        <taxon>Chytridiomycetes</taxon>
        <taxon>Spizellomycetales</taxon>
        <taxon>Powellomycetaceae</taxon>
        <taxon>Powellomyces</taxon>
    </lineage>
</organism>
<keyword evidence="7" id="KW-0663">Pyridoxal phosphate</keyword>
<dbReference type="InterPro" id="IPR000796">
    <property type="entry name" value="Asp_trans"/>
</dbReference>
<evidence type="ECO:0000256" key="7">
    <source>
        <dbReference type="ARBA" id="ARBA00022898"/>
    </source>
</evidence>
<dbReference type="FunFam" id="3.90.1150.10:FF:000001">
    <property type="entry name" value="Aspartate aminotransferase"/>
    <property type="match status" value="1"/>
</dbReference>
<keyword evidence="6" id="KW-0808">Transferase</keyword>
<dbReference type="FunFam" id="3.40.640.10:FF:000064">
    <property type="entry name" value="Aspartate aminotransferase"/>
    <property type="match status" value="1"/>
</dbReference>
<keyword evidence="11" id="KW-1185">Reference proteome</keyword>
<dbReference type="STRING" id="109895.A0A507ED97"/>
<comment type="subunit">
    <text evidence="3">Homodimer.</text>
</comment>
<accession>A0A507ED97</accession>
<dbReference type="PANTHER" id="PTHR11879:SF55">
    <property type="entry name" value="GLUTAMATE OXALOACETATE TRANSAMINASE 1, ISOFORM B"/>
    <property type="match status" value="1"/>
</dbReference>
<dbReference type="GO" id="GO:0005829">
    <property type="term" value="C:cytosol"/>
    <property type="evidence" value="ECO:0007669"/>
    <property type="project" value="TreeGrafter"/>
</dbReference>
<evidence type="ECO:0000313" key="11">
    <source>
        <dbReference type="Proteomes" id="UP000318582"/>
    </source>
</evidence>
<dbReference type="PRINTS" id="PR00799">
    <property type="entry name" value="TRANSAMINASE"/>
</dbReference>
<dbReference type="EC" id="2.6.1.1" evidence="4"/>
<dbReference type="PANTHER" id="PTHR11879">
    <property type="entry name" value="ASPARTATE AMINOTRANSFERASE"/>
    <property type="match status" value="1"/>
</dbReference>
<sequence length="425" mass="46784">MTVKERISQLAAQLTGSTAVMTQTSAFQSVPLAPPDAILNLNTLYKADTYPKKINVGVGAYRDEDGKPWVLPVVKKAECAIVEDASLDHEYLPIDGLRTFTDASAKLILGKNSPAVLENRFGGIQTISGSGAVRLGADFLNRWRKAPVYISNPTWGNHHDIFRDAGLDVHTYPYWNPEVRGLALKGMLDTIKGAPKGSIFVLHPCAHNPTGVDPTPDEWKLIAEAIRAGAHFPFFDCAYQGFASGDLDKDAAAVRYFVEEGFELLVAQSYSKNIGLYGERTGCLTIVTKSADLVPNVRSQMCKLQRASISNPPAFGARIVSMILNDEQLFAEWTQQLKIMANRIIHMRTVLFALLTELGTPGTWNHIVDQIGMFTFTGLNAAQVKVLRDTYHIYLTDNGRISMAGLNTHNIRTFAEAVDFVVRNV</sequence>
<evidence type="ECO:0000256" key="3">
    <source>
        <dbReference type="ARBA" id="ARBA00011738"/>
    </source>
</evidence>
<dbReference type="Gene3D" id="3.90.1150.10">
    <property type="entry name" value="Aspartate Aminotransferase, domain 1"/>
    <property type="match status" value="1"/>
</dbReference>
<dbReference type="Pfam" id="PF00155">
    <property type="entry name" value="Aminotran_1_2"/>
    <property type="match status" value="1"/>
</dbReference>
<protein>
    <recommendedName>
        <fullName evidence="4">aspartate transaminase</fullName>
        <ecNumber evidence="4">2.6.1.1</ecNumber>
    </recommendedName>
    <alternativeName>
        <fullName evidence="8">Transaminase A</fullName>
    </alternativeName>
</protein>
<evidence type="ECO:0000313" key="10">
    <source>
        <dbReference type="EMBL" id="TPX61672.1"/>
    </source>
</evidence>
<evidence type="ECO:0000256" key="2">
    <source>
        <dbReference type="ARBA" id="ARBA00007441"/>
    </source>
</evidence>
<dbReference type="Proteomes" id="UP000318582">
    <property type="component" value="Unassembled WGS sequence"/>
</dbReference>
<proteinExistence type="inferred from homology"/>
<dbReference type="CDD" id="cd00609">
    <property type="entry name" value="AAT_like"/>
    <property type="match status" value="1"/>
</dbReference>
<dbReference type="InterPro" id="IPR015422">
    <property type="entry name" value="PyrdxlP-dep_Trfase_small"/>
</dbReference>
<name>A0A507ED97_9FUNG</name>
<comment type="similarity">
    <text evidence="2">Belongs to the class-I pyridoxal-phosphate-dependent aminotransferase family.</text>
</comment>
<dbReference type="InterPro" id="IPR015421">
    <property type="entry name" value="PyrdxlP-dep_Trfase_major"/>
</dbReference>
<evidence type="ECO:0000256" key="6">
    <source>
        <dbReference type="ARBA" id="ARBA00022679"/>
    </source>
</evidence>
<dbReference type="InterPro" id="IPR015424">
    <property type="entry name" value="PyrdxlP-dep_Trfase"/>
</dbReference>
<dbReference type="SUPFAM" id="SSF53383">
    <property type="entry name" value="PLP-dependent transferases"/>
    <property type="match status" value="1"/>
</dbReference>
<feature type="domain" description="Aminotransferase class I/classII large" evidence="9">
    <location>
        <begin position="52"/>
        <end position="418"/>
    </location>
</feature>
<dbReference type="GO" id="GO:0030170">
    <property type="term" value="F:pyridoxal phosphate binding"/>
    <property type="evidence" value="ECO:0007669"/>
    <property type="project" value="InterPro"/>
</dbReference>
<dbReference type="InterPro" id="IPR004839">
    <property type="entry name" value="Aminotransferase_I/II_large"/>
</dbReference>
<gene>
    <name evidence="10" type="ORF">PhCBS80983_g01014</name>
</gene>
<dbReference type="NCBIfam" id="NF006719">
    <property type="entry name" value="PRK09257.1"/>
    <property type="match status" value="1"/>
</dbReference>
<evidence type="ECO:0000259" key="9">
    <source>
        <dbReference type="Pfam" id="PF00155"/>
    </source>
</evidence>
<keyword evidence="5" id="KW-0032">Aminotransferase</keyword>
<evidence type="ECO:0000256" key="1">
    <source>
        <dbReference type="ARBA" id="ARBA00001933"/>
    </source>
</evidence>
<evidence type="ECO:0000256" key="8">
    <source>
        <dbReference type="ARBA" id="ARBA00030923"/>
    </source>
</evidence>
<dbReference type="GO" id="GO:0006532">
    <property type="term" value="P:aspartate biosynthetic process"/>
    <property type="evidence" value="ECO:0007669"/>
    <property type="project" value="TreeGrafter"/>
</dbReference>
<comment type="caution">
    <text evidence="10">The sequence shown here is derived from an EMBL/GenBank/DDBJ whole genome shotgun (WGS) entry which is preliminary data.</text>
</comment>
<comment type="cofactor">
    <cofactor evidence="1">
        <name>pyridoxal 5'-phosphate</name>
        <dbReference type="ChEBI" id="CHEBI:597326"/>
    </cofactor>
</comment>
<dbReference type="EMBL" id="QEAQ01000006">
    <property type="protein sequence ID" value="TPX61672.1"/>
    <property type="molecule type" value="Genomic_DNA"/>
</dbReference>
<dbReference type="AlphaFoldDB" id="A0A507ED97"/>
<evidence type="ECO:0000256" key="4">
    <source>
        <dbReference type="ARBA" id="ARBA00012753"/>
    </source>
</evidence>
<dbReference type="GO" id="GO:0004069">
    <property type="term" value="F:L-aspartate:2-oxoglutarate aminotransferase activity"/>
    <property type="evidence" value="ECO:0007669"/>
    <property type="project" value="UniProtKB-EC"/>
</dbReference>
<evidence type="ECO:0000256" key="5">
    <source>
        <dbReference type="ARBA" id="ARBA00022576"/>
    </source>
</evidence>
<dbReference type="Gene3D" id="3.40.640.10">
    <property type="entry name" value="Type I PLP-dependent aspartate aminotransferase-like (Major domain)"/>
    <property type="match status" value="1"/>
</dbReference>
<reference evidence="10 11" key="1">
    <citation type="journal article" date="2019" name="Sci. Rep.">
        <title>Comparative genomics of chytrid fungi reveal insights into the obligate biotrophic and pathogenic lifestyle of Synchytrium endobioticum.</title>
        <authorList>
            <person name="van de Vossenberg B.T.L.H."/>
            <person name="Warris S."/>
            <person name="Nguyen H.D.T."/>
            <person name="van Gent-Pelzer M.P.E."/>
            <person name="Joly D.L."/>
            <person name="van de Geest H.C."/>
            <person name="Bonants P.J.M."/>
            <person name="Smith D.S."/>
            <person name="Levesque C.A."/>
            <person name="van der Lee T.A.J."/>
        </authorList>
    </citation>
    <scope>NUCLEOTIDE SEQUENCE [LARGE SCALE GENOMIC DNA]</scope>
    <source>
        <strain evidence="10 11">CBS 809.83</strain>
    </source>
</reference>